<dbReference type="RefSeq" id="WP_258424343.1">
    <property type="nucleotide sequence ID" value="NZ_JANSUY010000015.1"/>
</dbReference>
<keyword evidence="3" id="KW-1185">Reference proteome</keyword>
<sequence length="439" mass="50959">MHLFLKIAKIAFFLANMNFLFSCNYHKPENHQPTVEVRYQDGRAQLFRNGQPYFIKGAAGTEHLDKVALYGGNSIRTWSLNNADSILDAAHKLGLTVTLGLEIGRPAWGNDFSYWKFWEVNQKIEELKPFIEKYKDHPALLMWGVGNEVKEYGGGKKIIVLYIINKVAKMVKEVDPNHPTMTAANVSLKPNNFLMPHLDIMGYNAFNSLDRMHHNIYGKGGWDKAYMLSEWGSIGHWSVKDTEWGAPKELRNSEKRELMEKYWDIMEKDTSLFIGSYAFYWGSKHEATHTWFSLFSEDGAETESVNFLKYAWSGEKVKNSAPRVENLFLETKQGLVNDNVYLESFQEYNAIAHTHDLEGDSLTYKWEIRPQENYFIDRINKTDFNLSHYNMEFLIQKYEGNKIKFLAPKEEGPYRIFVFAYDGQGNVASYNIPFYVLIK</sequence>
<protein>
    <recommendedName>
        <fullName evidence="1">Glycoside hydrolase family 2 catalytic domain-containing protein</fullName>
    </recommendedName>
</protein>
<proteinExistence type="predicted"/>
<dbReference type="GO" id="GO:0004553">
    <property type="term" value="F:hydrolase activity, hydrolyzing O-glycosyl compounds"/>
    <property type="evidence" value="ECO:0007669"/>
    <property type="project" value="InterPro"/>
</dbReference>
<dbReference type="EMBL" id="JANSUY010000015">
    <property type="protein sequence ID" value="MCR9016498.1"/>
    <property type="molecule type" value="Genomic_DNA"/>
</dbReference>
<reference evidence="2" key="1">
    <citation type="submission" date="2022-08" db="EMBL/GenBank/DDBJ databases">
        <authorList>
            <person name="Zhang D."/>
        </authorList>
    </citation>
    <scope>NUCLEOTIDE SEQUENCE</scope>
    <source>
        <strain evidence="2">XJ19-11</strain>
    </source>
</reference>
<name>A0A9X2P8Y1_9BACT</name>
<dbReference type="InterPro" id="IPR006103">
    <property type="entry name" value="Glyco_hydro_2_cat"/>
</dbReference>
<gene>
    <name evidence="2" type="ORF">NU887_15755</name>
</gene>
<evidence type="ECO:0000313" key="2">
    <source>
        <dbReference type="EMBL" id="MCR9016498.1"/>
    </source>
</evidence>
<dbReference type="AlphaFoldDB" id="A0A9X2P8Y1"/>
<dbReference type="GO" id="GO:0005975">
    <property type="term" value="P:carbohydrate metabolic process"/>
    <property type="evidence" value="ECO:0007669"/>
    <property type="project" value="InterPro"/>
</dbReference>
<dbReference type="InterPro" id="IPR017853">
    <property type="entry name" value="GH"/>
</dbReference>
<comment type="caution">
    <text evidence="2">The sequence shown here is derived from an EMBL/GenBank/DDBJ whole genome shotgun (WGS) entry which is preliminary data.</text>
</comment>
<evidence type="ECO:0000313" key="3">
    <source>
        <dbReference type="Proteomes" id="UP001142175"/>
    </source>
</evidence>
<accession>A0A9X2P8Y1</accession>
<organism evidence="2 3">
    <name type="scientific">Aquiflexum gelatinilyticum</name>
    <dbReference type="NCBI Taxonomy" id="2961943"/>
    <lineage>
        <taxon>Bacteria</taxon>
        <taxon>Pseudomonadati</taxon>
        <taxon>Bacteroidota</taxon>
        <taxon>Cytophagia</taxon>
        <taxon>Cytophagales</taxon>
        <taxon>Cyclobacteriaceae</taxon>
        <taxon>Aquiflexum</taxon>
    </lineage>
</organism>
<dbReference type="Proteomes" id="UP001142175">
    <property type="component" value="Unassembled WGS sequence"/>
</dbReference>
<dbReference type="SUPFAM" id="SSF51445">
    <property type="entry name" value="(Trans)glycosidases"/>
    <property type="match status" value="1"/>
</dbReference>
<evidence type="ECO:0000259" key="1">
    <source>
        <dbReference type="Pfam" id="PF02836"/>
    </source>
</evidence>
<dbReference type="Gene3D" id="3.20.20.80">
    <property type="entry name" value="Glycosidases"/>
    <property type="match status" value="1"/>
</dbReference>
<dbReference type="Pfam" id="PF02836">
    <property type="entry name" value="Glyco_hydro_2_C"/>
    <property type="match status" value="1"/>
</dbReference>
<dbReference type="PROSITE" id="PS51257">
    <property type="entry name" value="PROKAR_LIPOPROTEIN"/>
    <property type="match status" value="1"/>
</dbReference>
<feature type="domain" description="Glycoside hydrolase family 2 catalytic" evidence="1">
    <location>
        <begin position="122"/>
        <end position="232"/>
    </location>
</feature>